<evidence type="ECO:0000313" key="3">
    <source>
        <dbReference type="EMBL" id="MFC7332813.1"/>
    </source>
</evidence>
<proteinExistence type="predicted"/>
<dbReference type="RefSeq" id="WP_377357491.1">
    <property type="nucleotide sequence ID" value="NZ_JBHTCM010000007.1"/>
</dbReference>
<keyword evidence="2" id="KW-0472">Membrane</keyword>
<reference evidence="4" key="1">
    <citation type="journal article" date="2019" name="Int. J. Syst. Evol. Microbiol.">
        <title>The Global Catalogue of Microorganisms (GCM) 10K type strain sequencing project: providing services to taxonomists for standard genome sequencing and annotation.</title>
        <authorList>
            <consortium name="The Broad Institute Genomics Platform"/>
            <consortium name="The Broad Institute Genome Sequencing Center for Infectious Disease"/>
            <person name="Wu L."/>
            <person name="Ma J."/>
        </authorList>
    </citation>
    <scope>NUCLEOTIDE SEQUENCE [LARGE SCALE GENOMIC DNA]</scope>
    <source>
        <strain evidence="4">CGMCC 1.16275</strain>
    </source>
</reference>
<keyword evidence="4" id="KW-1185">Reference proteome</keyword>
<feature type="transmembrane region" description="Helical" evidence="2">
    <location>
        <begin position="5"/>
        <end position="25"/>
    </location>
</feature>
<gene>
    <name evidence="3" type="ORF">ACFQPS_06530</name>
</gene>
<accession>A0ABW2KTS8</accession>
<protein>
    <submittedName>
        <fullName evidence="3">DUF6111 family protein</fullName>
    </submittedName>
</protein>
<comment type="caution">
    <text evidence="3">The sequence shown here is derived from an EMBL/GenBank/DDBJ whole genome shotgun (WGS) entry which is preliminary data.</text>
</comment>
<dbReference type="InterPro" id="IPR046093">
    <property type="entry name" value="DUF6111"/>
</dbReference>
<dbReference type="Proteomes" id="UP001596456">
    <property type="component" value="Unassembled WGS sequence"/>
</dbReference>
<organism evidence="3 4">
    <name type="scientific">Rhodocista pekingensis</name>
    <dbReference type="NCBI Taxonomy" id="201185"/>
    <lineage>
        <taxon>Bacteria</taxon>
        <taxon>Pseudomonadati</taxon>
        <taxon>Pseudomonadota</taxon>
        <taxon>Alphaproteobacteria</taxon>
        <taxon>Rhodospirillales</taxon>
        <taxon>Azospirillaceae</taxon>
        <taxon>Rhodocista</taxon>
    </lineage>
</organism>
<evidence type="ECO:0000256" key="2">
    <source>
        <dbReference type="SAM" id="Phobius"/>
    </source>
</evidence>
<keyword evidence="2" id="KW-1133">Transmembrane helix</keyword>
<evidence type="ECO:0000256" key="1">
    <source>
        <dbReference type="SAM" id="MobiDB-lite"/>
    </source>
</evidence>
<dbReference type="Pfam" id="PF19606">
    <property type="entry name" value="DUF6111"/>
    <property type="match status" value="1"/>
</dbReference>
<name>A0ABW2KTS8_9PROT</name>
<evidence type="ECO:0000313" key="4">
    <source>
        <dbReference type="Proteomes" id="UP001596456"/>
    </source>
</evidence>
<feature type="transmembrane region" description="Helical" evidence="2">
    <location>
        <begin position="45"/>
        <end position="64"/>
    </location>
</feature>
<keyword evidence="2" id="KW-0812">Transmembrane</keyword>
<dbReference type="EMBL" id="JBHTCM010000007">
    <property type="protein sequence ID" value="MFC7332813.1"/>
    <property type="molecule type" value="Genomic_DNA"/>
</dbReference>
<feature type="region of interest" description="Disordered" evidence="1">
    <location>
        <begin position="87"/>
        <end position="111"/>
    </location>
</feature>
<sequence>MLRPVLTVLLPLLLPTLVFVAYSLWEARRLRAAGHAPDPWHARAPWPWLLAGGLALALVALGTLSTRGAGGPHGVYVPAHVGPDGRTVPARTYAPGEAPPADAPAPDASGR</sequence>